<dbReference type="Gene3D" id="3.30.200.20">
    <property type="entry name" value="Phosphorylase Kinase, domain 1"/>
    <property type="match status" value="1"/>
</dbReference>
<dbReference type="AlphaFoldDB" id="A0A7R9JXD7"/>
<dbReference type="Pfam" id="PF00069">
    <property type="entry name" value="Pkinase"/>
    <property type="match status" value="1"/>
</dbReference>
<dbReference type="GO" id="GO:0004672">
    <property type="term" value="F:protein kinase activity"/>
    <property type="evidence" value="ECO:0007669"/>
    <property type="project" value="InterPro"/>
</dbReference>
<accession>A0A7R9JXD7</accession>
<dbReference type="PANTHER" id="PTHR15508">
    <property type="entry name" value="RIBOSOMAL PROTEIN S6 KINASE"/>
    <property type="match status" value="1"/>
</dbReference>
<feature type="compositionally biased region" description="Basic and acidic residues" evidence="1">
    <location>
        <begin position="654"/>
        <end position="667"/>
    </location>
</feature>
<dbReference type="Gene3D" id="1.20.58.80">
    <property type="entry name" value="Phosphotransferase system, lactose/cellobiose-type IIA subunit"/>
    <property type="match status" value="1"/>
</dbReference>
<dbReference type="InterPro" id="IPR051866">
    <property type="entry name" value="Intracell_Sig-Traffick_Protein"/>
</dbReference>
<dbReference type="SUPFAM" id="SSF56112">
    <property type="entry name" value="Protein kinase-like (PK-like)"/>
    <property type="match status" value="1"/>
</dbReference>
<dbReference type="SMART" id="SM00745">
    <property type="entry name" value="MIT"/>
    <property type="match status" value="1"/>
</dbReference>
<dbReference type="PANTHER" id="PTHR15508:SF8">
    <property type="entry name" value="LD24550P"/>
    <property type="match status" value="1"/>
</dbReference>
<gene>
    <name evidence="3" type="ORF">TGEB3V08_LOCUS4142</name>
</gene>
<evidence type="ECO:0000256" key="1">
    <source>
        <dbReference type="SAM" id="MobiDB-lite"/>
    </source>
</evidence>
<feature type="region of interest" description="Disordered" evidence="1">
    <location>
        <begin position="689"/>
        <end position="712"/>
    </location>
</feature>
<feature type="compositionally biased region" description="Polar residues" evidence="1">
    <location>
        <begin position="200"/>
        <end position="237"/>
    </location>
</feature>
<feature type="region of interest" description="Disordered" evidence="1">
    <location>
        <begin position="185"/>
        <end position="259"/>
    </location>
</feature>
<proteinExistence type="predicted"/>
<dbReference type="CDD" id="cd02677">
    <property type="entry name" value="MIT_SNX15"/>
    <property type="match status" value="1"/>
</dbReference>
<reference evidence="3" key="1">
    <citation type="submission" date="2020-11" db="EMBL/GenBank/DDBJ databases">
        <authorList>
            <person name="Tran Van P."/>
        </authorList>
    </citation>
    <scope>NUCLEOTIDE SEQUENCE</scope>
</reference>
<dbReference type="PROSITE" id="PS50011">
    <property type="entry name" value="PROTEIN_KINASE_DOM"/>
    <property type="match status" value="1"/>
</dbReference>
<feature type="compositionally biased region" description="Polar residues" evidence="1">
    <location>
        <begin position="121"/>
        <end position="135"/>
    </location>
</feature>
<dbReference type="SUPFAM" id="SSF116846">
    <property type="entry name" value="MIT domain"/>
    <property type="match status" value="1"/>
</dbReference>
<dbReference type="Pfam" id="PF04212">
    <property type="entry name" value="MIT"/>
    <property type="match status" value="1"/>
</dbReference>
<dbReference type="GO" id="GO:0005524">
    <property type="term" value="F:ATP binding"/>
    <property type="evidence" value="ECO:0007669"/>
    <property type="project" value="InterPro"/>
</dbReference>
<dbReference type="EMBL" id="OE840409">
    <property type="protein sequence ID" value="CAD7590327.1"/>
    <property type="molecule type" value="Genomic_DNA"/>
</dbReference>
<dbReference type="Gene3D" id="1.10.510.10">
    <property type="entry name" value="Transferase(Phosphotransferase) domain 1"/>
    <property type="match status" value="2"/>
</dbReference>
<evidence type="ECO:0000259" key="2">
    <source>
        <dbReference type="PROSITE" id="PS50011"/>
    </source>
</evidence>
<dbReference type="InterPro" id="IPR036181">
    <property type="entry name" value="MIT_dom_sf"/>
</dbReference>
<feature type="region of interest" description="Disordered" evidence="1">
    <location>
        <begin position="114"/>
        <end position="135"/>
    </location>
</feature>
<dbReference type="SMART" id="SM00220">
    <property type="entry name" value="S_TKc"/>
    <property type="match status" value="1"/>
</dbReference>
<evidence type="ECO:0000313" key="3">
    <source>
        <dbReference type="EMBL" id="CAD7590327.1"/>
    </source>
</evidence>
<dbReference type="InterPro" id="IPR000719">
    <property type="entry name" value="Prot_kinase_dom"/>
</dbReference>
<dbReference type="InterPro" id="IPR011009">
    <property type="entry name" value="Kinase-like_dom_sf"/>
</dbReference>
<protein>
    <recommendedName>
        <fullName evidence="2">Protein kinase domain-containing protein</fullName>
    </recommendedName>
</protein>
<feature type="compositionally biased region" description="Basic and acidic residues" evidence="1">
    <location>
        <begin position="824"/>
        <end position="842"/>
    </location>
</feature>
<name>A0A7R9JXD7_TIMGE</name>
<feature type="region of interest" description="Disordered" evidence="1">
    <location>
        <begin position="824"/>
        <end position="854"/>
    </location>
</feature>
<feature type="region of interest" description="Disordered" evidence="1">
    <location>
        <begin position="639"/>
        <end position="674"/>
    </location>
</feature>
<feature type="domain" description="Protein kinase" evidence="2">
    <location>
        <begin position="777"/>
        <end position="1046"/>
    </location>
</feature>
<feature type="region of interest" description="Disordered" evidence="1">
    <location>
        <begin position="147"/>
        <end position="168"/>
    </location>
</feature>
<sequence length="1082" mass="120081">MVHFAEADDVDPSPEPLHCAQPYKLLSVARLNTSPYTAVRHLKYSVKWRPQADVTAALRAWEKLTADRFEDEVIEERRKCALSLLEFVSEHTPLFTSAVFVKFFESGYTIDETRESHSEQLAESTSSSGKEPPSQVQVILTPAANDVKPPQHCAIGSNSNEISRSEIDGPMITLGGTWQFRQTPDSISLSSHSSDEHTTFTDTDSAVSGISSPLQSGDLQSFTPFQQLSPTSETAPSQHPPSLCDRTEASNPAPLPPSKEAVYNISTLQRADLQLFDPLQQATPVEQTCALPLSPGAFPQPQASNTWLLCQPVLSTLDTGITRDDGETVSIRTQDFRAAVDQCGDNSAFSHVTEGLLSSEAFRNHPLLMNDGVSSHSHNVNYIFEAAYHVSQAHQYEANEEFEAAFAFYKAGIACLLSGVQDDPDTKRRQSVKEKTARYLLQAERIYNTHLSLKHNISTTEVFATPGTSSKPRGSSSQLHRPLVELRSFKVLGIVGKVMLVLNTLEDRCYVIKVLQKSPCPVNPDKRTVMPQNVPYMVSMYRYYETEHGIFLVLKHASGGKLWHHVGSYFQSLPQTPTHAPVKGNAYQGRKVVSKDVKKCVFENVPSNNPELVDTLSESDDGNSYLKLIRDYQSSTSKQIFTTDELPTGPETSSRNHGDKIHSKNEQPTEQGSAKPDINLQHIHLTSISSSQESITRLSPKPEDSKSDNYPLPDIGSFKVSFSHSVPDLVPKDASAHCSWVDLETIPTTDLVEKAQKLLESVNKTLQTNESVTNTNSQNSEMLSMCEEEKVFISSASDNTDAAVNVGCTDMSAQYVSGDRHVLRSKSEDATKSVSRPRERRLSSGRRPSVASRRCSVERRYSNDDLFDVRSRTHSGSSLDRSHLSRLESMVDQTWPRLPETTVRLWACELLVAVETLHRWGIICRDLRPDNVLLGEGGHLLLTYQCQWSAVDALVCTEAVERLYSAPEVNGIFPLTPSVDWWSFGALVFELLAGKSLLSCHPGGIHNHTILNIPECLSQESKSLLTEAFTILGDERTGYWEDHIFCACSEETHNVSPTAPLVFTRRRGLEAIKYADSRGAWK</sequence>
<organism evidence="3">
    <name type="scientific">Timema genevievae</name>
    <name type="common">Walking stick</name>
    <dbReference type="NCBI Taxonomy" id="629358"/>
    <lineage>
        <taxon>Eukaryota</taxon>
        <taxon>Metazoa</taxon>
        <taxon>Ecdysozoa</taxon>
        <taxon>Arthropoda</taxon>
        <taxon>Hexapoda</taxon>
        <taxon>Insecta</taxon>
        <taxon>Pterygota</taxon>
        <taxon>Neoptera</taxon>
        <taxon>Polyneoptera</taxon>
        <taxon>Phasmatodea</taxon>
        <taxon>Timematodea</taxon>
        <taxon>Timematoidea</taxon>
        <taxon>Timematidae</taxon>
        <taxon>Timema</taxon>
    </lineage>
</organism>
<dbReference type="InterPro" id="IPR007330">
    <property type="entry name" value="MIT_dom"/>
</dbReference>